<evidence type="ECO:0000259" key="1">
    <source>
        <dbReference type="Pfam" id="PF07727"/>
    </source>
</evidence>
<name>A0A6P5TIS3_PRUAV</name>
<accession>A0A6P5TIS3</accession>
<keyword evidence="2" id="KW-1185">Reference proteome</keyword>
<proteinExistence type="predicted"/>
<dbReference type="InterPro" id="IPR013103">
    <property type="entry name" value="RVT_2"/>
</dbReference>
<dbReference type="Pfam" id="PF07727">
    <property type="entry name" value="RVT_2"/>
    <property type="match status" value="1"/>
</dbReference>
<dbReference type="RefSeq" id="XP_021826915.1">
    <property type="nucleotide sequence ID" value="XM_021971223.1"/>
</dbReference>
<dbReference type="CDD" id="cd09272">
    <property type="entry name" value="RNase_HI_RT_Ty1"/>
    <property type="match status" value="1"/>
</dbReference>
<dbReference type="KEGG" id="pavi:110767631"/>
<dbReference type="InterPro" id="IPR043502">
    <property type="entry name" value="DNA/RNA_pol_sf"/>
</dbReference>
<dbReference type="PANTHER" id="PTHR11439">
    <property type="entry name" value="GAG-POL-RELATED RETROTRANSPOSON"/>
    <property type="match status" value="1"/>
</dbReference>
<dbReference type="AlphaFoldDB" id="A0A6P5TIS3"/>
<sequence>MQQPPGFTDSTRPQHVCKLHKALYGLKQAPRAWFQRLSSFLLRYGFIQSRADSSMFIFWGNSHMMILLLYVDDIVLTGSSPSSLLDFIRILGIQFDLTDLGQLNYFLGMEVTYLSECVHLTQNKYTLDLLKRSNLLECKPCSTPMASKGSLSRTTGLPLSDPSIYRQLVGTLQYLTLTRPDIAYAVQSVSQFMGSPTDLHMEAVKRILRYLKGTLGHGLPLRRSTASSILVAYSDADWAGCPDTRRSTTGYCMFLGANLISWSAKKQRTVSRSSAKAEYHALAYACADTIWIQGLLHELHFPLLRPVLLNCDNLSATYMATNPVFYARTKHVALDYHFVRERVASGSHRVSFIPSVDQLADVFTKGLPTDRFTRLVSKLVSPPLPSLRGSVRQPPCS</sequence>
<dbReference type="SUPFAM" id="SSF56672">
    <property type="entry name" value="DNA/RNA polymerases"/>
    <property type="match status" value="1"/>
</dbReference>
<protein>
    <submittedName>
        <fullName evidence="3">Uncharacterized protein LOC110767631</fullName>
    </submittedName>
</protein>
<reference evidence="3" key="1">
    <citation type="submission" date="2025-08" db="UniProtKB">
        <authorList>
            <consortium name="RefSeq"/>
        </authorList>
    </citation>
    <scope>IDENTIFICATION</scope>
</reference>
<evidence type="ECO:0000313" key="2">
    <source>
        <dbReference type="Proteomes" id="UP000515124"/>
    </source>
</evidence>
<gene>
    <name evidence="3" type="primary">LOC110767631</name>
</gene>
<dbReference type="PANTHER" id="PTHR11439:SF524">
    <property type="entry name" value="RNA-DIRECTED DNA POLYMERASE, PROTEIN KINASE RLK-PELLE-DLSV FAMILY"/>
    <property type="match status" value="1"/>
</dbReference>
<evidence type="ECO:0000313" key="3">
    <source>
        <dbReference type="RefSeq" id="XP_021826915.1"/>
    </source>
</evidence>
<feature type="domain" description="Reverse transcriptase Ty1/copia-type" evidence="1">
    <location>
        <begin position="1"/>
        <end position="146"/>
    </location>
</feature>
<dbReference type="GeneID" id="110767631"/>
<organism evidence="2 3">
    <name type="scientific">Prunus avium</name>
    <name type="common">Cherry</name>
    <name type="synonym">Cerasus avium</name>
    <dbReference type="NCBI Taxonomy" id="42229"/>
    <lineage>
        <taxon>Eukaryota</taxon>
        <taxon>Viridiplantae</taxon>
        <taxon>Streptophyta</taxon>
        <taxon>Embryophyta</taxon>
        <taxon>Tracheophyta</taxon>
        <taxon>Spermatophyta</taxon>
        <taxon>Magnoliopsida</taxon>
        <taxon>eudicotyledons</taxon>
        <taxon>Gunneridae</taxon>
        <taxon>Pentapetalae</taxon>
        <taxon>rosids</taxon>
        <taxon>fabids</taxon>
        <taxon>Rosales</taxon>
        <taxon>Rosaceae</taxon>
        <taxon>Amygdaloideae</taxon>
        <taxon>Amygdaleae</taxon>
        <taxon>Prunus</taxon>
    </lineage>
</organism>
<dbReference type="Proteomes" id="UP000515124">
    <property type="component" value="Unplaced"/>
</dbReference>